<evidence type="ECO:0000313" key="2">
    <source>
        <dbReference type="EMBL" id="AFX83898.1"/>
    </source>
</evidence>
<feature type="non-terminal residue" evidence="2">
    <location>
        <position position="1"/>
    </location>
</feature>
<name>K7XXL7_9CAUD</name>
<evidence type="ECO:0000256" key="1">
    <source>
        <dbReference type="SAM" id="MobiDB-lite"/>
    </source>
</evidence>
<accession>K7XXL7</accession>
<reference evidence="2" key="1">
    <citation type="journal article" date="2013" name="Appl. Environ. Microbiol.">
        <title>Reconstruction of novel cyanobacterial siphovirus genomes from mediterranean metagenomic fosmids.</title>
        <authorList>
            <person name="Mizuno C.M."/>
            <person name="Rodriguez-Valera F."/>
            <person name="Garcia-Heredia I."/>
            <person name="Martin-Cuadrado A.B."/>
            <person name="Ghai R."/>
        </authorList>
    </citation>
    <scope>NUCLEOTIDE SEQUENCE</scope>
</reference>
<organism evidence="2">
    <name type="scientific">uncultured Mediterranean phage MEDS5 group</name>
    <dbReference type="NCBI Taxonomy" id="1262075"/>
    <lineage>
        <taxon>Viruses</taxon>
        <taxon>Duplodnaviria</taxon>
        <taxon>Heunggongvirae</taxon>
        <taxon>Uroviricota</taxon>
        <taxon>Caudoviricetes</taxon>
        <taxon>environmental samples</taxon>
    </lineage>
</organism>
<protein>
    <submittedName>
        <fullName evidence="2">Uncharacterized protein</fullName>
    </submittedName>
</protein>
<dbReference type="EMBL" id="JX536274">
    <property type="protein sequence ID" value="AFX83898.1"/>
    <property type="molecule type" value="Genomic_DNA"/>
</dbReference>
<sequence length="74" mass="8902">KKAGDRNEALDCFVYSYAALNFLYLRYNRHTIFEQFKKAAIKVEPKTERKVESEYQPLRRRGARRPQQSFVTSW</sequence>
<feature type="region of interest" description="Disordered" evidence="1">
    <location>
        <begin position="52"/>
        <end position="74"/>
    </location>
</feature>
<gene>
    <name evidence="2" type="ORF">MedDCM-OCT-S15-C5-cds1</name>
</gene>
<proteinExistence type="predicted"/>